<keyword evidence="1" id="KW-0808">Transferase</keyword>
<organism evidence="1 2">
    <name type="scientific">Candidatus Syntrophosphaera thermopropionivorans</name>
    <dbReference type="NCBI Taxonomy" id="2593015"/>
    <lineage>
        <taxon>Bacteria</taxon>
        <taxon>Pseudomonadati</taxon>
        <taxon>Candidatus Cloacimonadota</taxon>
        <taxon>Candidatus Cloacimonadia</taxon>
        <taxon>Candidatus Cloacimonadales</taxon>
        <taxon>Candidatus Cloacimonadaceae</taxon>
        <taxon>Candidatus Syntrophosphaera</taxon>
    </lineage>
</organism>
<evidence type="ECO:0000313" key="1">
    <source>
        <dbReference type="EMBL" id="TDF72829.1"/>
    </source>
</evidence>
<evidence type="ECO:0000313" key="2">
    <source>
        <dbReference type="Proteomes" id="UP000294588"/>
    </source>
</evidence>
<accession>A0AC61QIT0</accession>
<dbReference type="EMBL" id="SMOG01000014">
    <property type="protein sequence ID" value="TDF72829.1"/>
    <property type="molecule type" value="Genomic_DNA"/>
</dbReference>
<dbReference type="Proteomes" id="UP000294588">
    <property type="component" value="Unassembled WGS sequence"/>
</dbReference>
<name>A0AC61QIT0_9BACT</name>
<reference evidence="1" key="1">
    <citation type="submission" date="2019-03" db="EMBL/GenBank/DDBJ databases">
        <title>Candidatus Syntrophosphaera thermopropionivorans: a novel player in syntrophic propionate oxidation during anaerobic digestion.</title>
        <authorList>
            <person name="Dyksma S."/>
        </authorList>
    </citation>
    <scope>NUCLEOTIDE SEQUENCE</scope>
    <source>
        <strain evidence="1">W5</strain>
    </source>
</reference>
<comment type="caution">
    <text evidence="1">The sequence shown here is derived from an EMBL/GenBank/DDBJ whole genome shotgun (WGS) entry which is preliminary data.</text>
</comment>
<sequence length="214" mass="24097">MKKEADTAWLFTTTSPKEIFSSYKNIDYSKDLIIAVDAGLERVNKLGIEPDLIIGDMDTLSPELLEQYPNTEKIKYDIQKNHTDTELAILWCLEHNLKQVVIINGLTNRFDHSLGLLQNLALLHSKNVTARIESERQVVFFLTNKSHLNEYEGCLLSLFAYGGDATIKNSEGLFFPLKNLTLSPLHTRGISNNVISSSITIELDKGLILAIFTK</sequence>
<dbReference type="EC" id="2.7.6.2" evidence="1"/>
<keyword evidence="2" id="KW-1185">Reference proteome</keyword>
<protein>
    <submittedName>
        <fullName evidence="1">Thiamine diphosphokinase</fullName>
        <ecNumber evidence="1">2.7.6.2</ecNumber>
    </submittedName>
</protein>
<proteinExistence type="predicted"/>
<gene>
    <name evidence="1" type="ORF">E0946_04945</name>
</gene>